<evidence type="ECO:0000256" key="7">
    <source>
        <dbReference type="ARBA" id="ARBA00048204"/>
    </source>
</evidence>
<evidence type="ECO:0000256" key="2">
    <source>
        <dbReference type="ARBA" id="ARBA00022490"/>
    </source>
</evidence>
<dbReference type="NCBIfam" id="TIGR00451">
    <property type="entry name" value="unchar_dom_2"/>
    <property type="match status" value="1"/>
</dbReference>
<dbReference type="Pfam" id="PF01472">
    <property type="entry name" value="PUA"/>
    <property type="match status" value="1"/>
</dbReference>
<accession>A0A3P7Y6J9</accession>
<dbReference type="EC" id="3.2.2.-" evidence="8"/>
<dbReference type="OrthoDB" id="10249667at2759"/>
<evidence type="ECO:0000256" key="1">
    <source>
        <dbReference type="ARBA" id="ARBA00004496"/>
    </source>
</evidence>
<dbReference type="InterPro" id="IPR004521">
    <property type="entry name" value="Uncharacterised_CHP00451"/>
</dbReference>
<feature type="domain" description="PUA" evidence="9">
    <location>
        <begin position="402"/>
        <end position="481"/>
    </location>
</feature>
<evidence type="ECO:0000259" key="9">
    <source>
        <dbReference type="SMART" id="SM00359"/>
    </source>
</evidence>
<evidence type="ECO:0000256" key="6">
    <source>
        <dbReference type="ARBA" id="ARBA00035393"/>
    </source>
</evidence>
<dbReference type="InterPro" id="IPR015947">
    <property type="entry name" value="PUA-like_sf"/>
</dbReference>
<organism evidence="10">
    <name type="scientific">Heligmosomoides polygyrus</name>
    <name type="common">Parasitic roundworm</name>
    <dbReference type="NCBI Taxonomy" id="6339"/>
    <lineage>
        <taxon>Eukaryota</taxon>
        <taxon>Metazoa</taxon>
        <taxon>Ecdysozoa</taxon>
        <taxon>Nematoda</taxon>
        <taxon>Chromadorea</taxon>
        <taxon>Rhabditida</taxon>
        <taxon>Rhabditina</taxon>
        <taxon>Rhabditomorpha</taxon>
        <taxon>Strongyloidea</taxon>
        <taxon>Heligmosomidae</taxon>
        <taxon>Heligmosomoides</taxon>
    </lineage>
</organism>
<keyword evidence="2" id="KW-0963">Cytoplasm</keyword>
<comment type="catalytic activity">
    <reaction evidence="7 8">
        <text>queuosine 5'-phosphate + H2O = queuine + D-ribose 5-phosphate</text>
        <dbReference type="Rhea" id="RHEA:75387"/>
        <dbReference type="ChEBI" id="CHEBI:15377"/>
        <dbReference type="ChEBI" id="CHEBI:17433"/>
        <dbReference type="ChEBI" id="CHEBI:78346"/>
        <dbReference type="ChEBI" id="CHEBI:194371"/>
    </reaction>
    <physiologicalReaction direction="left-to-right" evidence="7 8">
        <dbReference type="Rhea" id="RHEA:75388"/>
    </physiologicalReaction>
</comment>
<evidence type="ECO:0000256" key="3">
    <source>
        <dbReference type="ARBA" id="ARBA00022801"/>
    </source>
</evidence>
<evidence type="ECO:0000313" key="10">
    <source>
        <dbReference type="EMBL" id="VDO82721.1"/>
    </source>
</evidence>
<evidence type="ECO:0000313" key="11">
    <source>
        <dbReference type="Proteomes" id="UP000050761"/>
    </source>
</evidence>
<dbReference type="Pfam" id="PF10343">
    <property type="entry name" value="Q_salvage"/>
    <property type="match status" value="1"/>
</dbReference>
<dbReference type="PANTHER" id="PTHR21314:SF0">
    <property type="entry name" value="QUEUOSINE 5'-PHOSPHATE N-GLYCOSYLASE_HYDROLASE"/>
    <property type="match status" value="1"/>
</dbReference>
<keyword evidence="3 8" id="KW-0378">Hydrolase</keyword>
<reference evidence="10 11" key="1">
    <citation type="submission" date="2018-11" db="EMBL/GenBank/DDBJ databases">
        <authorList>
            <consortium name="Pathogen Informatics"/>
        </authorList>
    </citation>
    <scope>NUCLEOTIDE SEQUENCE [LARGE SCALE GENOMIC DNA]</scope>
</reference>
<dbReference type="PANTHER" id="PTHR21314">
    <property type="entry name" value="QUEUOSINE 5'-PHOSPHATE N-GLYCOSYLASE_HYDROLASE-RELATED"/>
    <property type="match status" value="1"/>
</dbReference>
<dbReference type="WBParaSite" id="HPBE_0000989901-mRNA-1">
    <property type="protein sequence ID" value="HPBE_0000989901-mRNA-1"/>
    <property type="gene ID" value="HPBE_0000989901"/>
</dbReference>
<comment type="subcellular location">
    <subcellularLocation>
        <location evidence="1">Cytoplasm</location>
    </subcellularLocation>
</comment>
<dbReference type="EMBL" id="UZAH01026583">
    <property type="protein sequence ID" value="VDO82721.1"/>
    <property type="molecule type" value="Genomic_DNA"/>
</dbReference>
<evidence type="ECO:0000256" key="4">
    <source>
        <dbReference type="ARBA" id="ARBA00035119"/>
    </source>
</evidence>
<dbReference type="AlphaFoldDB" id="A0A3P7Y6J9"/>
<dbReference type="SMART" id="SM00359">
    <property type="entry name" value="PUA"/>
    <property type="match status" value="1"/>
</dbReference>
<dbReference type="GO" id="GO:0005737">
    <property type="term" value="C:cytoplasm"/>
    <property type="evidence" value="ECO:0007669"/>
    <property type="project" value="UniProtKB-SubCell"/>
</dbReference>
<dbReference type="Gene3D" id="3.10.400.20">
    <property type="match status" value="1"/>
</dbReference>
<comment type="similarity">
    <text evidence="4 8">Belongs to the QNG1 protein family.</text>
</comment>
<gene>
    <name evidence="10" type="ORF">HPBE_LOCUS9900</name>
</gene>
<keyword evidence="11" id="KW-1185">Reference proteome</keyword>
<dbReference type="GO" id="GO:0003723">
    <property type="term" value="F:RNA binding"/>
    <property type="evidence" value="ECO:0007669"/>
    <property type="project" value="InterPro"/>
</dbReference>
<sequence length="493" mass="55173">MDKALSPLESGKFIVEHGKLVKINEDGVLRVAKMIHDVAKDGSISEVEFSAHAVHPKGEGKSVVDWIFFTDTINFSFWPDKGSNYDVTYAGKKYTGYFASCAAVNKAMDSGLNIVNAEWMATATEADVDKIFKSDGGYTIPLLSERVKVINESGRVLLEKWNGSFYNCILAADGSAAKLLEIIVENFESFRDFATFCGQKVSFLKRAQILVSDVYSALHEKDSACNFEDIGILTMFADYRVPQALAYLGALEYSPELMELLRSGKHLPNGSPEEVELRGASIWVCERIVQTIQKMRAEEGDNYRPINAADVDNFAWVYRRKHALEVEKAFRMFKKFDEREDITGATQLKSSIQKGIRNKLLESYPHIEPYLNDILPKKFLKTRNTEWVPTLRLLHKYPFILPHQQVDKGAIKFVLNGSSIMCPGLTSPGAKMTPGIPVDAIVAIMAEGKQHALAIGQMKMSTEDIQTINKGIGIENVHYLTDGLWRLAEKPLN</sequence>
<protein>
    <recommendedName>
        <fullName evidence="5 8">Queuosine 5'-phosphate N-glycosylase/hydrolase</fullName>
        <ecNumber evidence="8">3.2.2.-</ecNumber>
    </recommendedName>
    <alternativeName>
        <fullName evidence="6 8">Queuosine-nucleotide N-glycosylase/hydrolase</fullName>
    </alternativeName>
</protein>
<dbReference type="SUPFAM" id="SSF88697">
    <property type="entry name" value="PUA domain-like"/>
    <property type="match status" value="1"/>
</dbReference>
<reference evidence="12" key="2">
    <citation type="submission" date="2019-09" db="UniProtKB">
        <authorList>
            <consortium name="WormBaseParasite"/>
        </authorList>
    </citation>
    <scope>IDENTIFICATION</scope>
</reference>
<evidence type="ECO:0000313" key="12">
    <source>
        <dbReference type="WBParaSite" id="HPBE_0000989901-mRNA-1"/>
    </source>
</evidence>
<evidence type="ECO:0000256" key="5">
    <source>
        <dbReference type="ARBA" id="ARBA00035306"/>
    </source>
</evidence>
<dbReference type="GO" id="GO:0016787">
    <property type="term" value="F:hydrolase activity"/>
    <property type="evidence" value="ECO:0007669"/>
    <property type="project" value="UniProtKB-KW"/>
</dbReference>
<dbReference type="PROSITE" id="PS50890">
    <property type="entry name" value="PUA"/>
    <property type="match status" value="1"/>
</dbReference>
<dbReference type="CDD" id="cd21155">
    <property type="entry name" value="PUA_MCTS-1-like"/>
    <property type="match status" value="1"/>
</dbReference>
<dbReference type="InterPro" id="IPR019438">
    <property type="entry name" value="Q_salvage"/>
</dbReference>
<dbReference type="Pfam" id="PF17832">
    <property type="entry name" value="Pre-PUA"/>
    <property type="match status" value="1"/>
</dbReference>
<dbReference type="GO" id="GO:0006400">
    <property type="term" value="P:tRNA modification"/>
    <property type="evidence" value="ECO:0007669"/>
    <property type="project" value="TreeGrafter"/>
</dbReference>
<name>A0A3P7Y6J9_HELPZ</name>
<dbReference type="InterPro" id="IPR002478">
    <property type="entry name" value="PUA"/>
</dbReference>
<dbReference type="Proteomes" id="UP000050761">
    <property type="component" value="Unassembled WGS sequence"/>
</dbReference>
<proteinExistence type="inferred from homology"/>
<dbReference type="InterPro" id="IPR041366">
    <property type="entry name" value="Pre-PUA"/>
</dbReference>
<comment type="function">
    <text evidence="8">Catalyzes the hydrolysis of queuosine 5'-phosphate, releasing the nucleobase queuine (q). Is required for salvage of queuine from exogenous queuosine (Q) that is imported and then converted to queuosine 5'-phosphate intracellularly.</text>
</comment>
<evidence type="ECO:0000256" key="8">
    <source>
        <dbReference type="RuleBase" id="RU365002"/>
    </source>
</evidence>